<dbReference type="HOGENOM" id="CLU_2781311_0_0_1"/>
<proteinExistence type="predicted"/>
<organism evidence="1 2">
    <name type="scientific">Hyaloperonospora arabidopsidis (strain Emoy2)</name>
    <name type="common">Downy mildew agent</name>
    <name type="synonym">Peronospora arabidopsidis</name>
    <dbReference type="NCBI Taxonomy" id="559515"/>
    <lineage>
        <taxon>Eukaryota</taxon>
        <taxon>Sar</taxon>
        <taxon>Stramenopiles</taxon>
        <taxon>Oomycota</taxon>
        <taxon>Peronosporomycetes</taxon>
        <taxon>Peronosporales</taxon>
        <taxon>Peronosporaceae</taxon>
        <taxon>Hyaloperonospora</taxon>
    </lineage>
</organism>
<dbReference type="InParanoid" id="M4BYJ1"/>
<dbReference type="EMBL" id="JH598047">
    <property type="status" value="NOT_ANNOTATED_CDS"/>
    <property type="molecule type" value="Genomic_DNA"/>
</dbReference>
<dbReference type="AlphaFoldDB" id="M4BYJ1"/>
<reference evidence="2" key="1">
    <citation type="journal article" date="2010" name="Science">
        <title>Signatures of adaptation to obligate biotrophy in the Hyaloperonospora arabidopsidis genome.</title>
        <authorList>
            <person name="Baxter L."/>
            <person name="Tripathy S."/>
            <person name="Ishaque N."/>
            <person name="Boot N."/>
            <person name="Cabral A."/>
            <person name="Kemen E."/>
            <person name="Thines M."/>
            <person name="Ah-Fong A."/>
            <person name="Anderson R."/>
            <person name="Badejoko W."/>
            <person name="Bittner-Eddy P."/>
            <person name="Boore J.L."/>
            <person name="Chibucos M.C."/>
            <person name="Coates M."/>
            <person name="Dehal P."/>
            <person name="Delehaunty K."/>
            <person name="Dong S."/>
            <person name="Downton P."/>
            <person name="Dumas B."/>
            <person name="Fabro G."/>
            <person name="Fronick C."/>
            <person name="Fuerstenberg S.I."/>
            <person name="Fulton L."/>
            <person name="Gaulin E."/>
            <person name="Govers F."/>
            <person name="Hughes L."/>
            <person name="Humphray S."/>
            <person name="Jiang R.H."/>
            <person name="Judelson H."/>
            <person name="Kamoun S."/>
            <person name="Kyung K."/>
            <person name="Meijer H."/>
            <person name="Minx P."/>
            <person name="Morris P."/>
            <person name="Nelson J."/>
            <person name="Phuntumart V."/>
            <person name="Qutob D."/>
            <person name="Rehmany A."/>
            <person name="Rougon-Cardoso A."/>
            <person name="Ryden P."/>
            <person name="Torto-Alalibo T."/>
            <person name="Studholme D."/>
            <person name="Wang Y."/>
            <person name="Win J."/>
            <person name="Wood J."/>
            <person name="Clifton S.W."/>
            <person name="Rogers J."/>
            <person name="Van den Ackerveken G."/>
            <person name="Jones J.D."/>
            <person name="McDowell J.M."/>
            <person name="Beynon J."/>
            <person name="Tyler B.M."/>
        </authorList>
    </citation>
    <scope>NUCLEOTIDE SEQUENCE [LARGE SCALE GENOMIC DNA]</scope>
    <source>
        <strain evidence="2">Emoy2</strain>
    </source>
</reference>
<sequence>MTGTSSEVEGMVKSLSVVFTMHLLNRPGRNAIRSRIVPAVADLFVAKEKQIAASQRMASLFLAAFSSER</sequence>
<protein>
    <submittedName>
        <fullName evidence="1">Uncharacterized protein</fullName>
    </submittedName>
</protein>
<dbReference type="Proteomes" id="UP000011713">
    <property type="component" value="Unassembled WGS sequence"/>
</dbReference>
<name>M4BYJ1_HYAAE</name>
<dbReference type="VEuPathDB" id="FungiDB:HpaG811639"/>
<accession>M4BYJ1</accession>
<evidence type="ECO:0000313" key="2">
    <source>
        <dbReference type="Proteomes" id="UP000011713"/>
    </source>
</evidence>
<evidence type="ECO:0000313" key="1">
    <source>
        <dbReference type="EnsemblProtists" id="HpaP811639"/>
    </source>
</evidence>
<keyword evidence="2" id="KW-1185">Reference proteome</keyword>
<dbReference type="EnsemblProtists" id="HpaT811639">
    <property type="protein sequence ID" value="HpaP811639"/>
    <property type="gene ID" value="HpaG811639"/>
</dbReference>
<reference evidence="1" key="2">
    <citation type="submission" date="2015-06" db="UniProtKB">
        <authorList>
            <consortium name="EnsemblProtists"/>
        </authorList>
    </citation>
    <scope>IDENTIFICATION</scope>
    <source>
        <strain evidence="1">Emoy2</strain>
    </source>
</reference>